<gene>
    <name evidence="1" type="ORF">MMF94_10680</name>
</gene>
<accession>A0ABS9TCM8</accession>
<evidence type="ECO:0008006" key="3">
    <source>
        <dbReference type="Google" id="ProtNLM"/>
    </source>
</evidence>
<comment type="caution">
    <text evidence="1">The sequence shown here is derived from an EMBL/GenBank/DDBJ whole genome shotgun (WGS) entry which is preliminary data.</text>
</comment>
<organism evidence="1 2">
    <name type="scientific">Pseudonocardia alaniniphila</name>
    <dbReference type="NCBI Taxonomy" id="75291"/>
    <lineage>
        <taxon>Bacteria</taxon>
        <taxon>Bacillati</taxon>
        <taxon>Actinomycetota</taxon>
        <taxon>Actinomycetes</taxon>
        <taxon>Pseudonocardiales</taxon>
        <taxon>Pseudonocardiaceae</taxon>
        <taxon>Pseudonocardia</taxon>
    </lineage>
</organism>
<protein>
    <recommendedName>
        <fullName evidence="3">Alkylhydroperoxidase family enzyme</fullName>
    </recommendedName>
</protein>
<dbReference type="EMBL" id="JAKXMK010000008">
    <property type="protein sequence ID" value="MCH6166148.1"/>
    <property type="molecule type" value="Genomic_DNA"/>
</dbReference>
<name>A0ABS9TCM8_9PSEU</name>
<evidence type="ECO:0000313" key="2">
    <source>
        <dbReference type="Proteomes" id="UP001299970"/>
    </source>
</evidence>
<sequence length="205" mass="22749">MAAGELDRLATGLLEGLGKEYWGFVPRLAGATVEQLGATRAVGWSLGSIHRYDRTLRALGPLRTQLICMSISLHNGCRYNAYGHAYAAELIYFRKRGRLLPTDPKALSEWVDLHPGELRDRLCDMLQHADLHVEVIWIDRTLALATGEQEAVDQDEARIAHLVRMFSVLDAVAIAGKIEPDEAHDPINKDTALKARHAAMRSTMA</sequence>
<dbReference type="Proteomes" id="UP001299970">
    <property type="component" value="Unassembled WGS sequence"/>
</dbReference>
<proteinExistence type="predicted"/>
<evidence type="ECO:0000313" key="1">
    <source>
        <dbReference type="EMBL" id="MCH6166148.1"/>
    </source>
</evidence>
<dbReference type="RefSeq" id="WP_241036183.1">
    <property type="nucleotide sequence ID" value="NZ_BAAAJF010000020.1"/>
</dbReference>
<keyword evidence="2" id="KW-1185">Reference proteome</keyword>
<reference evidence="1 2" key="1">
    <citation type="submission" date="2022-03" db="EMBL/GenBank/DDBJ databases">
        <title>Pseudonocardia alaer sp. nov., a novel actinomycete isolated from reed forest soil.</title>
        <authorList>
            <person name="Wang L."/>
        </authorList>
    </citation>
    <scope>NUCLEOTIDE SEQUENCE [LARGE SCALE GENOMIC DNA]</scope>
    <source>
        <strain evidence="1 2">Y-16303</strain>
    </source>
</reference>